<dbReference type="PANTHER" id="PTHR22801:SF63">
    <property type="entry name" value="C-TYPE LECTIN DOMAIN-CONTAINING PROTEIN"/>
    <property type="match status" value="1"/>
</dbReference>
<dbReference type="Gene3D" id="3.10.100.10">
    <property type="entry name" value="Mannose-Binding Protein A, subunit A"/>
    <property type="match status" value="1"/>
</dbReference>
<dbReference type="CDD" id="cd00037">
    <property type="entry name" value="CLECT"/>
    <property type="match status" value="1"/>
</dbReference>
<dbReference type="SUPFAM" id="SSF56436">
    <property type="entry name" value="C-type lectin-like"/>
    <property type="match status" value="1"/>
</dbReference>
<evidence type="ECO:0000313" key="3">
    <source>
        <dbReference type="EMBL" id="PCG67345.1"/>
    </source>
</evidence>
<dbReference type="AlphaFoldDB" id="A0A2A4J5I5"/>
<feature type="signal peptide" evidence="1">
    <location>
        <begin position="1"/>
        <end position="17"/>
    </location>
</feature>
<dbReference type="InterPro" id="IPR001304">
    <property type="entry name" value="C-type_lectin-like"/>
</dbReference>
<dbReference type="InterPro" id="IPR050801">
    <property type="entry name" value="Ca-Dep_Lectins_ImmuneDev"/>
</dbReference>
<name>A0A2A4J5I5_HELVI</name>
<comment type="caution">
    <text evidence="3">The sequence shown here is derived from an EMBL/GenBank/DDBJ whole genome shotgun (WGS) entry which is preliminary data.</text>
</comment>
<dbReference type="PROSITE" id="PS50041">
    <property type="entry name" value="C_TYPE_LECTIN_2"/>
    <property type="match status" value="1"/>
</dbReference>
<proteinExistence type="predicted"/>
<gene>
    <name evidence="3" type="ORF">B5V51_6533</name>
</gene>
<feature type="domain" description="C-type lectin" evidence="2">
    <location>
        <begin position="34"/>
        <end position="172"/>
    </location>
</feature>
<dbReference type="Pfam" id="PF00059">
    <property type="entry name" value="Lectin_C"/>
    <property type="match status" value="1"/>
</dbReference>
<feature type="chain" id="PRO_5013263486" description="C-type lectin domain-containing protein" evidence="1">
    <location>
        <begin position="18"/>
        <end position="195"/>
    </location>
</feature>
<reference evidence="3" key="1">
    <citation type="submission" date="2017-09" db="EMBL/GenBank/DDBJ databases">
        <title>Contemporary evolution of a Lepidopteran species, Heliothis virescens, in response to modern agricultural practices.</title>
        <authorList>
            <person name="Fritz M.L."/>
            <person name="Deyonke A.M."/>
            <person name="Papanicolaou A."/>
            <person name="Micinski S."/>
            <person name="Westbrook J."/>
            <person name="Gould F."/>
        </authorList>
    </citation>
    <scope>NUCLEOTIDE SEQUENCE [LARGE SCALE GENOMIC DNA]</scope>
    <source>
        <strain evidence="3">HvINT-</strain>
        <tissue evidence="3">Whole body</tissue>
    </source>
</reference>
<keyword evidence="1" id="KW-0732">Signal</keyword>
<dbReference type="InterPro" id="IPR016186">
    <property type="entry name" value="C-type_lectin-like/link_sf"/>
</dbReference>
<evidence type="ECO:0000256" key="1">
    <source>
        <dbReference type="SAM" id="SignalP"/>
    </source>
</evidence>
<dbReference type="PANTHER" id="PTHR22801">
    <property type="entry name" value="LITHOSTATHINE"/>
    <property type="match status" value="1"/>
</dbReference>
<evidence type="ECO:0000259" key="2">
    <source>
        <dbReference type="PROSITE" id="PS50041"/>
    </source>
</evidence>
<dbReference type="SMART" id="SM00034">
    <property type="entry name" value="CLECT"/>
    <property type="match status" value="1"/>
</dbReference>
<accession>A0A2A4J5I5</accession>
<organism evidence="3">
    <name type="scientific">Heliothis virescens</name>
    <name type="common">Tobacco budworm moth</name>
    <dbReference type="NCBI Taxonomy" id="7102"/>
    <lineage>
        <taxon>Eukaryota</taxon>
        <taxon>Metazoa</taxon>
        <taxon>Ecdysozoa</taxon>
        <taxon>Arthropoda</taxon>
        <taxon>Hexapoda</taxon>
        <taxon>Insecta</taxon>
        <taxon>Pterygota</taxon>
        <taxon>Neoptera</taxon>
        <taxon>Endopterygota</taxon>
        <taxon>Lepidoptera</taxon>
        <taxon>Glossata</taxon>
        <taxon>Ditrysia</taxon>
        <taxon>Noctuoidea</taxon>
        <taxon>Noctuidae</taxon>
        <taxon>Heliothinae</taxon>
        <taxon>Heliothis</taxon>
    </lineage>
</organism>
<dbReference type="InterPro" id="IPR016187">
    <property type="entry name" value="CTDL_fold"/>
</dbReference>
<sequence>MRLLLVFTIFVVAKAIAADAAYSSVPHGYIVNKEAGKAYKVVYHAQTWARAKMDCETHGASLAVPKSQQEFHFMQRLVRGMYYPYVTGTRYKLLVWLGISNTEDSNVWMNIDDEDINTTGYNKWASNNVTFRKRVTFFSSNDPMEPHCAGMDGVNPGLREYWCHLHQPYICQIKVQTFGQPNYNNLNDILEQPVD</sequence>
<dbReference type="EMBL" id="NWSH01002900">
    <property type="protein sequence ID" value="PCG67345.1"/>
    <property type="molecule type" value="Genomic_DNA"/>
</dbReference>
<protein>
    <recommendedName>
        <fullName evidence="2">C-type lectin domain-containing protein</fullName>
    </recommendedName>
</protein>